<dbReference type="Proteomes" id="UP001549162">
    <property type="component" value="Unassembled WGS sequence"/>
</dbReference>
<accession>A0ABV2J707</accession>
<dbReference type="RefSeq" id="WP_354366564.1">
    <property type="nucleotide sequence ID" value="NZ_JBEPMA010000001.1"/>
</dbReference>
<evidence type="ECO:0000313" key="3">
    <source>
        <dbReference type="EMBL" id="MET3616557.1"/>
    </source>
</evidence>
<keyword evidence="1" id="KW-0547">Nucleotide-binding</keyword>
<dbReference type="Pfam" id="PF01935">
    <property type="entry name" value="DUF87"/>
    <property type="match status" value="1"/>
</dbReference>
<dbReference type="Gene3D" id="3.40.50.300">
    <property type="entry name" value="P-loop containing nucleotide triphosphate hydrolases"/>
    <property type="match status" value="2"/>
</dbReference>
<evidence type="ECO:0000313" key="4">
    <source>
        <dbReference type="Proteomes" id="UP001549162"/>
    </source>
</evidence>
<dbReference type="InterPro" id="IPR002789">
    <property type="entry name" value="HerA_central"/>
</dbReference>
<keyword evidence="4" id="KW-1185">Reference proteome</keyword>
<feature type="binding site" evidence="1">
    <location>
        <begin position="178"/>
        <end position="185"/>
    </location>
    <ligand>
        <name>ATP</name>
        <dbReference type="ChEBI" id="CHEBI:30616"/>
    </ligand>
</feature>
<evidence type="ECO:0000259" key="2">
    <source>
        <dbReference type="PROSITE" id="PS50901"/>
    </source>
</evidence>
<name>A0ABV2J707_9FIRM</name>
<dbReference type="InterPro" id="IPR027417">
    <property type="entry name" value="P-loop_NTPase"/>
</dbReference>
<comment type="caution">
    <text evidence="3">The sequence shown here is derived from an EMBL/GenBank/DDBJ whole genome shotgun (WGS) entry which is preliminary data.</text>
</comment>
<sequence length="611" mass="70580">MKVLGITTTREVFIGSKDKNFRNNEFLIVEDPVLGDIIGGVVESKTFNRFIPLDMGGDFIDSSVLTSLNALGYNIDKETVYVCKLRFFEELLYPPLTGDDVRTPEFHEIKDLLIDIEPEDALILGTIKNTDNIAKDMDDQYKNLLYTLDNDKLKVQNELPYLFNYKSMHQYPHIGIFGGSGSGKSFGLRVIIEELIDKNIPTVVLDPHYEMDFSNLSDYAQRKYDDKFSCLEIGVNTGIKFQDLDKRDLKNLLNAVSELTDSMKNVIDVMMKNGSNFDSFRNKLDMLLEGQEYGSREKIIQATNETGDIDEKKRLQMVLNIYESYDKICNSLSVRGVLWRLNNLFHEGIFSHNIDIIMELLKNRKLVVLQGSTKIINIFSTYLLSKLYYLRKEYRDEIHRNSKSTKEYFPPFILITDEAHNFAPKGYETPSKTILREISQEGRKYGVFLILATQRPTLLDDTITAQLNTKLIFRTVRASDIDTIKEETDLSSDETKRLPYLSSGDVFISSAKKGRTSFVRIRAANTISPHTENPFDELENRDEKRFEDIFYTIKDFLPVDVGGINNLIQSINKKNSLYYSYDEMKIILEELVNRNYIVKEETFMGEIYKFK</sequence>
<dbReference type="EMBL" id="JBEPMA010000001">
    <property type="protein sequence ID" value="MET3616557.1"/>
    <property type="molecule type" value="Genomic_DNA"/>
</dbReference>
<evidence type="ECO:0000256" key="1">
    <source>
        <dbReference type="PROSITE-ProRule" id="PRU00289"/>
    </source>
</evidence>
<dbReference type="PANTHER" id="PTHR42957">
    <property type="entry name" value="HELICASE MJ1565-RELATED"/>
    <property type="match status" value="1"/>
</dbReference>
<dbReference type="InterPro" id="IPR002543">
    <property type="entry name" value="FtsK_dom"/>
</dbReference>
<dbReference type="PANTHER" id="PTHR42957:SF2">
    <property type="entry name" value="HELICASE HERA CENTRAL DOMAIN-CONTAINING PROTEIN"/>
    <property type="match status" value="1"/>
</dbReference>
<gene>
    <name evidence="3" type="ORF">ABID14_000177</name>
</gene>
<protein>
    <submittedName>
        <fullName evidence="3">DNA helicase HerA-like ATPase</fullName>
    </submittedName>
</protein>
<reference evidence="3 4" key="1">
    <citation type="submission" date="2024-06" db="EMBL/GenBank/DDBJ databases">
        <title>Genomic Encyclopedia of Type Strains, Phase IV (KMG-IV): sequencing the most valuable type-strain genomes for metagenomic binning, comparative biology and taxonomic classification.</title>
        <authorList>
            <person name="Goeker M."/>
        </authorList>
    </citation>
    <scope>NUCLEOTIDE SEQUENCE [LARGE SCALE GENOMIC DNA]</scope>
    <source>
        <strain evidence="3 4">DSM 21460</strain>
    </source>
</reference>
<keyword evidence="1" id="KW-0067">ATP-binding</keyword>
<dbReference type="PROSITE" id="PS50901">
    <property type="entry name" value="FTSK"/>
    <property type="match status" value="1"/>
</dbReference>
<dbReference type="InterPro" id="IPR008571">
    <property type="entry name" value="HerA-like"/>
</dbReference>
<proteinExistence type="predicted"/>
<dbReference type="SUPFAM" id="SSF52540">
    <property type="entry name" value="P-loop containing nucleoside triphosphate hydrolases"/>
    <property type="match status" value="1"/>
</dbReference>
<organism evidence="3 4">
    <name type="scientific">Peptoniphilus olsenii</name>
    <dbReference type="NCBI Taxonomy" id="411570"/>
    <lineage>
        <taxon>Bacteria</taxon>
        <taxon>Bacillati</taxon>
        <taxon>Bacillota</taxon>
        <taxon>Tissierellia</taxon>
        <taxon>Tissierellales</taxon>
        <taxon>Peptoniphilaceae</taxon>
        <taxon>Peptoniphilus</taxon>
    </lineage>
</organism>
<feature type="domain" description="FtsK" evidence="2">
    <location>
        <begin position="158"/>
        <end position="482"/>
    </location>
</feature>